<reference evidence="2 3" key="1">
    <citation type="submission" date="2019-01" db="EMBL/GenBank/DDBJ databases">
        <authorList>
            <person name="Sayadi A."/>
        </authorList>
    </citation>
    <scope>NUCLEOTIDE SEQUENCE [LARGE SCALE GENOMIC DNA]</scope>
</reference>
<proteinExistence type="predicted"/>
<feature type="region of interest" description="Disordered" evidence="1">
    <location>
        <begin position="1"/>
        <end position="29"/>
    </location>
</feature>
<dbReference type="EMBL" id="CAACVG010010037">
    <property type="protein sequence ID" value="VEN54786.1"/>
    <property type="molecule type" value="Genomic_DNA"/>
</dbReference>
<feature type="compositionally biased region" description="Polar residues" evidence="1">
    <location>
        <begin position="1"/>
        <end position="13"/>
    </location>
</feature>
<protein>
    <submittedName>
        <fullName evidence="2">Uncharacterized protein</fullName>
    </submittedName>
</protein>
<name>A0A653D4B3_CALMS</name>
<accession>A0A653D4B3</accession>
<evidence type="ECO:0000313" key="2">
    <source>
        <dbReference type="EMBL" id="VEN54786.1"/>
    </source>
</evidence>
<gene>
    <name evidence="2" type="ORF">CALMAC_LOCUS14177</name>
</gene>
<sequence>MTNSNIAGSSTGAVKQVLGPCHKRTNKSKPIRRNALDYLKEKAERDKEIRLK</sequence>
<organism evidence="2 3">
    <name type="scientific">Callosobruchus maculatus</name>
    <name type="common">Southern cowpea weevil</name>
    <name type="synonym">Pulse bruchid</name>
    <dbReference type="NCBI Taxonomy" id="64391"/>
    <lineage>
        <taxon>Eukaryota</taxon>
        <taxon>Metazoa</taxon>
        <taxon>Ecdysozoa</taxon>
        <taxon>Arthropoda</taxon>
        <taxon>Hexapoda</taxon>
        <taxon>Insecta</taxon>
        <taxon>Pterygota</taxon>
        <taxon>Neoptera</taxon>
        <taxon>Endopterygota</taxon>
        <taxon>Coleoptera</taxon>
        <taxon>Polyphaga</taxon>
        <taxon>Cucujiformia</taxon>
        <taxon>Chrysomeloidea</taxon>
        <taxon>Chrysomelidae</taxon>
        <taxon>Bruchinae</taxon>
        <taxon>Bruchini</taxon>
        <taxon>Callosobruchus</taxon>
    </lineage>
</organism>
<evidence type="ECO:0000256" key="1">
    <source>
        <dbReference type="SAM" id="MobiDB-lite"/>
    </source>
</evidence>
<dbReference type="Proteomes" id="UP000410492">
    <property type="component" value="Unassembled WGS sequence"/>
</dbReference>
<dbReference type="AlphaFoldDB" id="A0A653D4B3"/>
<feature type="non-terminal residue" evidence="2">
    <location>
        <position position="52"/>
    </location>
</feature>
<evidence type="ECO:0000313" key="3">
    <source>
        <dbReference type="Proteomes" id="UP000410492"/>
    </source>
</evidence>
<keyword evidence="3" id="KW-1185">Reference proteome</keyword>